<dbReference type="GO" id="GO:0141098">
    <property type="term" value="F:tRNA (cytidine(34)-2'-O)-methyltransferase activity"/>
    <property type="evidence" value="ECO:0007669"/>
    <property type="project" value="RHEA"/>
</dbReference>
<dbReference type="PANTHER" id="PTHR42971">
    <property type="entry name" value="TRNA (CYTIDINE(34)-2'-O)-METHYLTRANSFERASE"/>
    <property type="match status" value="1"/>
</dbReference>
<dbReference type="GO" id="GO:0141102">
    <property type="term" value="F:tRNA (5-carboxymethylaminomethyluridine(34)-2'-O)-methyltransferase activity"/>
    <property type="evidence" value="ECO:0007669"/>
    <property type="project" value="RHEA"/>
</dbReference>
<dbReference type="PANTHER" id="PTHR42971:SF1">
    <property type="entry name" value="TRNA (CYTIDINE(34)-2'-O)-METHYLTRANSFERASE"/>
    <property type="match status" value="1"/>
</dbReference>
<evidence type="ECO:0000256" key="5">
    <source>
        <dbReference type="ARBA" id="ARBA00022694"/>
    </source>
</evidence>
<evidence type="ECO:0000256" key="7">
    <source>
        <dbReference type="PIRSR" id="PIRSR029256-1"/>
    </source>
</evidence>
<sequence>MSLNIVLFEPEIPANTGNIIRTCVCTNTTLHMIRPFGFSMSEKMIKRSGMDYIQYADIRYYDSFEEYYEKYDKEKMYFFTTKARHKHSDVVYKDGDHLIFGPESRGLPEKIRSINEQNNVRIPMLFNEHVRSLNLSNSVAIGLFEALRQIDYKEFL</sequence>
<comment type="catalytic activity">
    <reaction evidence="6">
        <text>5-carboxymethylaminomethyluridine(34) in tRNA(Leu) + S-adenosyl-L-methionine = 5-carboxymethylaminomethyl-2'-O-methyluridine(34) in tRNA(Leu) + S-adenosyl-L-homocysteine + H(+)</text>
        <dbReference type="Rhea" id="RHEA:43088"/>
        <dbReference type="Rhea" id="RHEA-COMP:10333"/>
        <dbReference type="Rhea" id="RHEA-COMP:10334"/>
        <dbReference type="ChEBI" id="CHEBI:15378"/>
        <dbReference type="ChEBI" id="CHEBI:57856"/>
        <dbReference type="ChEBI" id="CHEBI:59789"/>
        <dbReference type="ChEBI" id="CHEBI:74508"/>
        <dbReference type="ChEBI" id="CHEBI:74511"/>
        <dbReference type="EC" id="2.1.1.207"/>
    </reaction>
</comment>
<dbReference type="InterPro" id="IPR016914">
    <property type="entry name" value="TrmL"/>
</dbReference>
<dbReference type="STRING" id="796937.HMPREF9630_00168"/>
<dbReference type="CDD" id="cd18094">
    <property type="entry name" value="SpoU-like_TrmL"/>
    <property type="match status" value="1"/>
</dbReference>
<comment type="caution">
    <text evidence="9">The sequence shown here is derived from an EMBL/GenBank/DDBJ whole genome shotgun (WGS) entry which is preliminary data.</text>
</comment>
<keyword evidence="5 6" id="KW-0819">tRNA processing</keyword>
<keyword evidence="2 6" id="KW-0489">Methyltransferase</keyword>
<evidence type="ECO:0000256" key="6">
    <source>
        <dbReference type="HAMAP-Rule" id="MF_01885"/>
    </source>
</evidence>
<dbReference type="RefSeq" id="WP_009529553.1">
    <property type="nucleotide sequence ID" value="NZ_JBQMYZ010000037.1"/>
</dbReference>
<dbReference type="PIRSF" id="PIRSF029256">
    <property type="entry name" value="SpoU_TrmH_prd"/>
    <property type="match status" value="1"/>
</dbReference>
<organism evidence="9 10">
    <name type="scientific">Peptoanaerobacter stomatis</name>
    <dbReference type="NCBI Taxonomy" id="796937"/>
    <lineage>
        <taxon>Bacteria</taxon>
        <taxon>Bacillati</taxon>
        <taxon>Bacillota</taxon>
        <taxon>Clostridia</taxon>
        <taxon>Peptostreptococcales</taxon>
        <taxon>Filifactoraceae</taxon>
        <taxon>Peptoanaerobacter</taxon>
    </lineage>
</organism>
<comment type="caution">
    <text evidence="6">Lacks conserved residue(s) required for the propagation of feature annotation.</text>
</comment>
<comment type="similarity">
    <text evidence="6">Belongs to the class IV-like SAM-binding methyltransferase superfamily. RNA methyltransferase TrmH family. TrmL subfamily.</text>
</comment>
<feature type="binding site" evidence="6 7">
    <location>
        <position position="122"/>
    </location>
    <ligand>
        <name>S-adenosyl-L-methionine</name>
        <dbReference type="ChEBI" id="CHEBI:59789"/>
    </ligand>
</feature>
<dbReference type="Pfam" id="PF00588">
    <property type="entry name" value="SpoU_methylase"/>
    <property type="match status" value="1"/>
</dbReference>
<dbReference type="InterPro" id="IPR001537">
    <property type="entry name" value="SpoU_MeTrfase"/>
</dbReference>
<gene>
    <name evidence="9" type="ORF">HMPREF9628_01622</name>
</gene>
<feature type="domain" description="tRNA/rRNA methyltransferase SpoU type" evidence="8">
    <location>
        <begin position="3"/>
        <end position="143"/>
    </location>
</feature>
<reference evidence="9 10" key="1">
    <citation type="submission" date="2011-08" db="EMBL/GenBank/DDBJ databases">
        <title>The Genome Sequence of Eubacteriaceae bacterium CM5.</title>
        <authorList>
            <consortium name="The Broad Institute Genome Sequencing Platform"/>
            <person name="Earl A."/>
            <person name="Ward D."/>
            <person name="Feldgarden M."/>
            <person name="Gevers D."/>
            <person name="Sizova M."/>
            <person name="Hazen A."/>
            <person name="Epstein S."/>
            <person name="Young S.K."/>
            <person name="Zeng Q."/>
            <person name="Gargeya S."/>
            <person name="Fitzgerald M."/>
            <person name="Haas B."/>
            <person name="Abouelleil A."/>
            <person name="Alvarado L."/>
            <person name="Arachchi H.M."/>
            <person name="Berlin A."/>
            <person name="Brown A."/>
            <person name="Chapman S.B."/>
            <person name="Chen Z."/>
            <person name="Dunbar C."/>
            <person name="Freedman E."/>
            <person name="Gearin G."/>
            <person name="Gellesch M."/>
            <person name="Goldberg J."/>
            <person name="Griggs A."/>
            <person name="Gujja S."/>
            <person name="Heiman D."/>
            <person name="Howarth C."/>
            <person name="Larson L."/>
            <person name="Lui A."/>
            <person name="MacDonald P.J.P."/>
            <person name="Montmayeur A."/>
            <person name="Murphy C."/>
            <person name="Neiman D."/>
            <person name="Pearson M."/>
            <person name="Priest M."/>
            <person name="Roberts A."/>
            <person name="Saif S."/>
            <person name="Shea T."/>
            <person name="Shenoy N."/>
            <person name="Sisk P."/>
            <person name="Stolte C."/>
            <person name="Sykes S."/>
            <person name="Wortman J."/>
            <person name="Nusbaum C."/>
            <person name="Birren B."/>
        </authorList>
    </citation>
    <scope>NUCLEOTIDE SEQUENCE [LARGE SCALE GENOMIC DNA]</scope>
    <source>
        <strain evidence="9 10">CM5</strain>
    </source>
</reference>
<dbReference type="HOGENOM" id="CLU_110125_1_0_9"/>
<dbReference type="GO" id="GO:0005737">
    <property type="term" value="C:cytoplasm"/>
    <property type="evidence" value="ECO:0007669"/>
    <property type="project" value="UniProtKB-SubCell"/>
</dbReference>
<dbReference type="GO" id="GO:0002130">
    <property type="term" value="P:wobble position ribose methylation"/>
    <property type="evidence" value="ECO:0007669"/>
    <property type="project" value="TreeGrafter"/>
</dbReference>
<dbReference type="GO" id="GO:0042802">
    <property type="term" value="F:identical protein binding"/>
    <property type="evidence" value="ECO:0007669"/>
    <property type="project" value="UniProtKB-ARBA"/>
</dbReference>
<proteinExistence type="inferred from homology"/>
<protein>
    <recommendedName>
        <fullName evidence="6">Putative tRNA (cytidine(34)-2'-O)-methyltransferase</fullName>
        <ecNumber evidence="6">2.1.1.207</ecNumber>
    </recommendedName>
    <alternativeName>
        <fullName evidence="6">tRNA (cytidine/uridine-2'-O-)-methyltransferase</fullName>
    </alternativeName>
</protein>
<keyword evidence="4 6" id="KW-0949">S-adenosyl-L-methionine</keyword>
<dbReference type="InterPro" id="IPR029026">
    <property type="entry name" value="tRNA_m1G_MTases_N"/>
</dbReference>
<evidence type="ECO:0000313" key="10">
    <source>
        <dbReference type="Proteomes" id="UP000003379"/>
    </source>
</evidence>
<evidence type="ECO:0000256" key="1">
    <source>
        <dbReference type="ARBA" id="ARBA00022490"/>
    </source>
</evidence>
<evidence type="ECO:0000259" key="8">
    <source>
        <dbReference type="Pfam" id="PF00588"/>
    </source>
</evidence>
<evidence type="ECO:0000256" key="3">
    <source>
        <dbReference type="ARBA" id="ARBA00022679"/>
    </source>
</evidence>
<dbReference type="GO" id="GO:0003723">
    <property type="term" value="F:RNA binding"/>
    <property type="evidence" value="ECO:0007669"/>
    <property type="project" value="InterPro"/>
</dbReference>
<feature type="binding site" evidence="6 7">
    <location>
        <position position="101"/>
    </location>
    <ligand>
        <name>S-adenosyl-L-methionine</name>
        <dbReference type="ChEBI" id="CHEBI:59789"/>
    </ligand>
</feature>
<dbReference type="AlphaFoldDB" id="G9XCP5"/>
<evidence type="ECO:0000256" key="2">
    <source>
        <dbReference type="ARBA" id="ARBA00022603"/>
    </source>
</evidence>
<dbReference type="FunFam" id="3.40.1280.10:FF:000002">
    <property type="entry name" value="Peptidylprolyl isomerase"/>
    <property type="match status" value="1"/>
</dbReference>
<evidence type="ECO:0000256" key="4">
    <source>
        <dbReference type="ARBA" id="ARBA00022691"/>
    </source>
</evidence>
<comment type="function">
    <text evidence="6">Could methylate the ribose at the nucleotide 34 wobble position in tRNA.</text>
</comment>
<comment type="catalytic activity">
    <reaction evidence="6">
        <text>cytidine(34) in tRNA + S-adenosyl-L-methionine = 2'-O-methylcytidine(34) in tRNA + S-adenosyl-L-homocysteine + H(+)</text>
        <dbReference type="Rhea" id="RHEA:43084"/>
        <dbReference type="Rhea" id="RHEA-COMP:10331"/>
        <dbReference type="Rhea" id="RHEA-COMP:10332"/>
        <dbReference type="ChEBI" id="CHEBI:15378"/>
        <dbReference type="ChEBI" id="CHEBI:57856"/>
        <dbReference type="ChEBI" id="CHEBI:59789"/>
        <dbReference type="ChEBI" id="CHEBI:74495"/>
        <dbReference type="ChEBI" id="CHEBI:82748"/>
        <dbReference type="EC" id="2.1.1.207"/>
    </reaction>
</comment>
<dbReference type="HAMAP" id="MF_01885">
    <property type="entry name" value="tRNA_methyltr_TrmL"/>
    <property type="match status" value="1"/>
</dbReference>
<dbReference type="PATRIC" id="fig|796940.3.peg.1053"/>
<dbReference type="InterPro" id="IPR029028">
    <property type="entry name" value="Alpha/beta_knot_MTases"/>
</dbReference>
<evidence type="ECO:0000313" key="9">
    <source>
        <dbReference type="EMBL" id="EHL19231.1"/>
    </source>
</evidence>
<dbReference type="EC" id="2.1.1.207" evidence="6"/>
<name>G9XCP5_9FIRM</name>
<keyword evidence="3 6" id="KW-0808">Transferase</keyword>
<dbReference type="EMBL" id="AFZG01000025">
    <property type="protein sequence ID" value="EHL19231.1"/>
    <property type="molecule type" value="Genomic_DNA"/>
</dbReference>
<dbReference type="Proteomes" id="UP000003379">
    <property type="component" value="Unassembled WGS sequence"/>
</dbReference>
<keyword evidence="1 6" id="KW-0963">Cytoplasm</keyword>
<feature type="binding site" evidence="6 7">
    <location>
        <position position="132"/>
    </location>
    <ligand>
        <name>S-adenosyl-L-methionine</name>
        <dbReference type="ChEBI" id="CHEBI:59789"/>
    </ligand>
</feature>
<dbReference type="Gene3D" id="3.40.1280.10">
    <property type="match status" value="1"/>
</dbReference>
<comment type="subcellular location">
    <subcellularLocation>
        <location evidence="6">Cytoplasm</location>
    </subcellularLocation>
</comment>
<dbReference type="SUPFAM" id="SSF75217">
    <property type="entry name" value="alpha/beta knot"/>
    <property type="match status" value="1"/>
</dbReference>
<accession>G9XCP5</accession>